<dbReference type="Proteomes" id="UP000284002">
    <property type="component" value="Unassembled WGS sequence"/>
</dbReference>
<dbReference type="AlphaFoldDB" id="A0A423I1T2"/>
<feature type="chain" id="PRO_5018999225" description="Lipoprotein" evidence="1">
    <location>
        <begin position="18"/>
        <end position="86"/>
    </location>
</feature>
<evidence type="ECO:0008006" key="4">
    <source>
        <dbReference type="Google" id="ProtNLM"/>
    </source>
</evidence>
<evidence type="ECO:0000313" key="3">
    <source>
        <dbReference type="Proteomes" id="UP000284002"/>
    </source>
</evidence>
<sequence>MKILLLTGLVLALVGCANHPLDCATGLIAWDDCLPGTKGYEIRQQSLKNLSAARAEKSATDDAVCQSYGAKPGSGAYVNCRVQRDK</sequence>
<reference evidence="2 3" key="1">
    <citation type="submission" date="2016-10" db="EMBL/GenBank/DDBJ databases">
        <title>Comparative genome analysis of multiple Pseudomonas spp. focuses on biocontrol and plant growth promoting traits.</title>
        <authorList>
            <person name="Tao X.-Y."/>
            <person name="Taylor C.G."/>
        </authorList>
    </citation>
    <scope>NUCLEOTIDE SEQUENCE [LARGE SCALE GENOMIC DNA]</scope>
    <source>
        <strain evidence="2 3">36C6</strain>
    </source>
</reference>
<comment type="caution">
    <text evidence="2">The sequence shown here is derived from an EMBL/GenBank/DDBJ whole genome shotgun (WGS) entry which is preliminary data.</text>
</comment>
<proteinExistence type="predicted"/>
<dbReference type="EMBL" id="MOBM01000004">
    <property type="protein sequence ID" value="RON19414.1"/>
    <property type="molecule type" value="Genomic_DNA"/>
</dbReference>
<accession>A0A423I1T2</accession>
<evidence type="ECO:0000313" key="2">
    <source>
        <dbReference type="EMBL" id="RON19414.1"/>
    </source>
</evidence>
<gene>
    <name evidence="2" type="ORF">BK662_02190</name>
</gene>
<organism evidence="2 3">
    <name type="scientific">Pseudomonas frederiksbergensis</name>
    <dbReference type="NCBI Taxonomy" id="104087"/>
    <lineage>
        <taxon>Bacteria</taxon>
        <taxon>Pseudomonadati</taxon>
        <taxon>Pseudomonadota</taxon>
        <taxon>Gammaproteobacteria</taxon>
        <taxon>Pseudomonadales</taxon>
        <taxon>Pseudomonadaceae</taxon>
        <taxon>Pseudomonas</taxon>
    </lineage>
</organism>
<feature type="signal peptide" evidence="1">
    <location>
        <begin position="1"/>
        <end position="17"/>
    </location>
</feature>
<name>A0A423I1T2_9PSED</name>
<dbReference type="PROSITE" id="PS51257">
    <property type="entry name" value="PROKAR_LIPOPROTEIN"/>
    <property type="match status" value="1"/>
</dbReference>
<protein>
    <recommendedName>
        <fullName evidence="4">Lipoprotein</fullName>
    </recommendedName>
</protein>
<keyword evidence="1" id="KW-0732">Signal</keyword>
<evidence type="ECO:0000256" key="1">
    <source>
        <dbReference type="SAM" id="SignalP"/>
    </source>
</evidence>